<sequence>MVTKYSNIVRSKTPSYNNMYKIYY</sequence>
<keyword evidence="2" id="KW-1185">Reference proteome</keyword>
<reference evidence="1 2" key="1">
    <citation type="submission" date="2014-11" db="EMBL/GenBank/DDBJ databases">
        <title>Comparative genomic analysis of Cryptosporidium hominis reveals occurrence of genetic recombination in virulent subtypes.</title>
        <authorList>
            <person name="Guo Y."/>
            <person name="Tang K."/>
            <person name="Frace M."/>
            <person name="Li N."/>
            <person name="Roellig D.M."/>
            <person name="Sammons S."/>
            <person name="Knipe K."/>
            <person name="Rowe L."/>
            <person name="Feng Y."/>
            <person name="Xiao L."/>
        </authorList>
    </citation>
    <scope>NUCLEOTIDE SEQUENCE [LARGE SCALE GENOMIC DNA]</scope>
    <source>
        <strain evidence="1">30976</strain>
    </source>
</reference>
<dbReference type="EMBL" id="JTAI01000049">
    <property type="protein sequence ID" value="PPS92054.1"/>
    <property type="molecule type" value="Genomic_DNA"/>
</dbReference>
<dbReference type="Proteomes" id="UP001429100">
    <property type="component" value="Unassembled WGS sequence"/>
</dbReference>
<protein>
    <submittedName>
        <fullName evidence="1">Uncharacterized protein</fullName>
    </submittedName>
</protein>
<proteinExistence type="predicted"/>
<reference evidence="1 2" key="2">
    <citation type="submission" date="2017-10" db="EMBL/GenBank/DDBJ databases">
        <title>Consistent, comparative and evidence-based genome annotation and re-annotation for the closely-related species, Cryptosporidium parvum, C. hominis and C. tyzzeri.</title>
        <authorList>
            <person name="Baptista R.P."/>
            <person name="Li Y."/>
            <person name="Sateriale A."/>
            <person name="Striepen B."/>
            <person name="Kissinger J.C."/>
        </authorList>
    </citation>
    <scope>NUCLEOTIDE SEQUENCE [LARGE SCALE GENOMIC DNA]</scope>
    <source>
        <strain evidence="1">30976</strain>
    </source>
</reference>
<name>A0ABX5B9H3_CRYHO</name>
<organism evidence="1 2">
    <name type="scientific">Cryptosporidium hominis</name>
    <dbReference type="NCBI Taxonomy" id="237895"/>
    <lineage>
        <taxon>Eukaryota</taxon>
        <taxon>Sar</taxon>
        <taxon>Alveolata</taxon>
        <taxon>Apicomplexa</taxon>
        <taxon>Conoidasida</taxon>
        <taxon>Coccidia</taxon>
        <taxon>Eucoccidiorida</taxon>
        <taxon>Eimeriorina</taxon>
        <taxon>Cryptosporidiidae</taxon>
        <taxon>Cryptosporidium</taxon>
    </lineage>
</organism>
<comment type="caution">
    <text evidence="1">The sequence shown here is derived from an EMBL/GenBank/DDBJ whole genome shotgun (WGS) entry which is preliminary data.</text>
</comment>
<evidence type="ECO:0000313" key="1">
    <source>
        <dbReference type="EMBL" id="PPS92054.1"/>
    </source>
</evidence>
<accession>A0ABX5B9H3</accession>
<evidence type="ECO:0000313" key="2">
    <source>
        <dbReference type="Proteomes" id="UP001429100"/>
    </source>
</evidence>
<gene>
    <name evidence="1" type="ORF">GY17_00003982</name>
</gene>